<gene>
    <name evidence="1" type="ORF">NIES23_49800</name>
</gene>
<dbReference type="EMBL" id="AP018216">
    <property type="protein sequence ID" value="BAY72156.1"/>
    <property type="molecule type" value="Genomic_DNA"/>
</dbReference>
<evidence type="ECO:0000313" key="1">
    <source>
        <dbReference type="EMBL" id="BAY72156.1"/>
    </source>
</evidence>
<sequence>MSSNCLKLLPWFGWLTPLTLAASIVIISNTSAQELQFNSTYETATTIDQMLGDEMASRDLSNYLADNVTVIPINNNGNGDRGESLNQTISSSSLYAWDWWDWWRGNGYWNDKGWDC</sequence>
<protein>
    <submittedName>
        <fullName evidence="1">Uncharacterized protein</fullName>
    </submittedName>
</protein>
<dbReference type="Proteomes" id="UP000217507">
    <property type="component" value="Chromosome"/>
</dbReference>
<reference evidence="1 2" key="1">
    <citation type="submission" date="2017-06" db="EMBL/GenBank/DDBJ databases">
        <title>Genome sequencing of cyanobaciteial culture collection at National Institute for Environmental Studies (NIES).</title>
        <authorList>
            <person name="Hirose Y."/>
            <person name="Shimura Y."/>
            <person name="Fujisawa T."/>
            <person name="Nakamura Y."/>
            <person name="Kawachi M."/>
        </authorList>
    </citation>
    <scope>NUCLEOTIDE SEQUENCE [LARGE SCALE GENOMIC DNA]</scope>
    <source>
        <strain evidence="1 2">NIES-23</strain>
    </source>
</reference>
<name>A0A1Z4KT23_ANAVA</name>
<dbReference type="AlphaFoldDB" id="A0A1Z4KT23"/>
<evidence type="ECO:0000313" key="2">
    <source>
        <dbReference type="Proteomes" id="UP000217507"/>
    </source>
</evidence>
<organism evidence="1 2">
    <name type="scientific">Trichormus variabilis NIES-23</name>
    <dbReference type="NCBI Taxonomy" id="1973479"/>
    <lineage>
        <taxon>Bacteria</taxon>
        <taxon>Bacillati</taxon>
        <taxon>Cyanobacteriota</taxon>
        <taxon>Cyanophyceae</taxon>
        <taxon>Nostocales</taxon>
        <taxon>Nostocaceae</taxon>
        <taxon>Trichormus</taxon>
    </lineage>
</organism>
<proteinExistence type="predicted"/>
<accession>A0A1Z4KT23</accession>